<dbReference type="AlphaFoldDB" id="A0A814C6I8"/>
<sequence>MPFITVGDKIADTSTARSLFSLIEQQKHVVNRTTQQLSELSADDFAKWGVEHGAELEYRAELARRIAQTFDNAESILMFDNIHPSGLDGLTGADVSDADRSLLCALWFSTGFPKGGKVLIYAPPNPVEMKSYTKLKKIVEQRLQKQVPIQILYETDNGALKDILKLFIENESEYTKMCEQFAQRPADQIIPSFRFHLDSIKRHVNTLTQDSKRLFVYPYQMTNEYKKELEPHSDKLILPDIPSDDKADHHFLLQSHNYPDLLVTLGIASDGTVIDNYETYATASKTERRKKTPENVRAFAQGIVRAVDRIQHDYHLNTFAKYDSSGCGGGTNMSPDSYSLLYDQSKTENERIDYLAKHICEGWREELLPPFGVVEEMEEAEKWPGVPADYGICGFVLNGKFYPTSINVERTTHGQYGGMWMAAKPDDIDDTVELWQKMFDSFDRMVKIEMEPLSYRNGTYSADLFVTADNELKLRDWNLRRGGHSAPESLIIFGMPNYEMKMTFYLKDFDQCKCHFTAVQLFHIYTRVCDILVNEYGICMINTGLGYCGKLDSKGNDFLKFHVLVHPSAFIDYEIGNAEGKPLPYREHPDRATDLVRSVVAKVLLNC</sequence>
<dbReference type="EMBL" id="CAJNOR010000516">
    <property type="protein sequence ID" value="CAF0936707.1"/>
    <property type="molecule type" value="Genomic_DNA"/>
</dbReference>
<keyword evidence="2" id="KW-1185">Reference proteome</keyword>
<organism evidence="1 2">
    <name type="scientific">Adineta ricciae</name>
    <name type="common">Rotifer</name>
    <dbReference type="NCBI Taxonomy" id="249248"/>
    <lineage>
        <taxon>Eukaryota</taxon>
        <taxon>Metazoa</taxon>
        <taxon>Spiralia</taxon>
        <taxon>Gnathifera</taxon>
        <taxon>Rotifera</taxon>
        <taxon>Eurotatoria</taxon>
        <taxon>Bdelloidea</taxon>
        <taxon>Adinetida</taxon>
        <taxon>Adinetidae</taxon>
        <taxon>Adineta</taxon>
    </lineage>
</organism>
<accession>A0A814C6I8</accession>
<proteinExistence type="predicted"/>
<dbReference type="Proteomes" id="UP000663828">
    <property type="component" value="Unassembled WGS sequence"/>
</dbReference>
<comment type="caution">
    <text evidence="1">The sequence shown here is derived from an EMBL/GenBank/DDBJ whole genome shotgun (WGS) entry which is preliminary data.</text>
</comment>
<evidence type="ECO:0000313" key="2">
    <source>
        <dbReference type="Proteomes" id="UP000663828"/>
    </source>
</evidence>
<protein>
    <recommendedName>
        <fullName evidence="3">ATP-grasp domain-containing protein</fullName>
    </recommendedName>
</protein>
<evidence type="ECO:0008006" key="3">
    <source>
        <dbReference type="Google" id="ProtNLM"/>
    </source>
</evidence>
<reference evidence="1" key="1">
    <citation type="submission" date="2021-02" db="EMBL/GenBank/DDBJ databases">
        <authorList>
            <person name="Nowell W R."/>
        </authorList>
    </citation>
    <scope>NUCLEOTIDE SEQUENCE</scope>
</reference>
<evidence type="ECO:0000313" key="1">
    <source>
        <dbReference type="EMBL" id="CAF0936707.1"/>
    </source>
</evidence>
<name>A0A814C6I8_ADIRI</name>
<gene>
    <name evidence="1" type="ORF">XAT740_LOCUS9885</name>
</gene>